<evidence type="ECO:0000313" key="2">
    <source>
        <dbReference type="Proteomes" id="UP000309992"/>
    </source>
</evidence>
<comment type="caution">
    <text evidence="1">The sequence shown here is derived from an EMBL/GenBank/DDBJ whole genome shotgun (WGS) entry which is preliminary data.</text>
</comment>
<name>A0ABY2S731_9PSEU</name>
<proteinExistence type="predicted"/>
<accession>A0ABY2S731</accession>
<evidence type="ECO:0000313" key="1">
    <source>
        <dbReference type="EMBL" id="TKG71723.1"/>
    </source>
</evidence>
<dbReference type="Proteomes" id="UP000309992">
    <property type="component" value="Unassembled WGS sequence"/>
</dbReference>
<sequence>MPSDTPEKSTSQLAVWRDLLAALDRVDVAWQATQSATSGTQASAQLPGNVAVALVKASERGTRALAGIAETLVEQYDSGEPFRQVASTLRQAIDAWPTR</sequence>
<dbReference type="EMBL" id="SWMS01000004">
    <property type="protein sequence ID" value="TKG71723.1"/>
    <property type="molecule type" value="Genomic_DNA"/>
</dbReference>
<protein>
    <submittedName>
        <fullName evidence="1">Uncharacterized protein</fullName>
    </submittedName>
</protein>
<reference evidence="1 2" key="1">
    <citation type="journal article" date="2015" name="Antonie Van Leeuwenhoek">
        <title>Prauserella endophytica sp. nov., an endophytic actinobacterium isolated from Tamarix taklamakanensis.</title>
        <authorList>
            <person name="Liu J.M."/>
            <person name="Habden X."/>
            <person name="Guo L."/>
            <person name="Tuo L."/>
            <person name="Jiang Z.K."/>
            <person name="Liu S.W."/>
            <person name="Liu X.F."/>
            <person name="Chen L."/>
            <person name="Li R.F."/>
            <person name="Zhang Y.Q."/>
            <person name="Sun C.H."/>
        </authorList>
    </citation>
    <scope>NUCLEOTIDE SEQUENCE [LARGE SCALE GENOMIC DNA]</scope>
    <source>
        <strain evidence="1 2">CGMCC 4.7182</strain>
    </source>
</reference>
<dbReference type="RefSeq" id="WP_137094500.1">
    <property type="nucleotide sequence ID" value="NZ_SWMS01000004.1"/>
</dbReference>
<gene>
    <name evidence="1" type="ORF">FCN18_09435</name>
</gene>
<organism evidence="1 2">
    <name type="scientific">Prauserella endophytica</name>
    <dbReference type="NCBI Taxonomy" id="1592324"/>
    <lineage>
        <taxon>Bacteria</taxon>
        <taxon>Bacillati</taxon>
        <taxon>Actinomycetota</taxon>
        <taxon>Actinomycetes</taxon>
        <taxon>Pseudonocardiales</taxon>
        <taxon>Pseudonocardiaceae</taxon>
        <taxon>Prauserella</taxon>
        <taxon>Prauserella coralliicola group</taxon>
    </lineage>
</organism>
<keyword evidence="2" id="KW-1185">Reference proteome</keyword>